<organism evidence="3 4">
    <name type="scientific">Actinomyces naeslundii</name>
    <dbReference type="NCBI Taxonomy" id="1655"/>
    <lineage>
        <taxon>Bacteria</taxon>
        <taxon>Bacillati</taxon>
        <taxon>Actinomycetota</taxon>
        <taxon>Actinomycetes</taxon>
        <taxon>Actinomycetales</taxon>
        <taxon>Actinomycetaceae</taxon>
        <taxon>Actinomyces</taxon>
    </lineage>
</organism>
<keyword evidence="2" id="KW-1133">Transmembrane helix</keyword>
<evidence type="ECO:0000256" key="2">
    <source>
        <dbReference type="SAM" id="Phobius"/>
    </source>
</evidence>
<feature type="compositionally biased region" description="Basic and acidic residues" evidence="1">
    <location>
        <begin position="66"/>
        <end position="83"/>
    </location>
</feature>
<name>A0AA47FGT6_ACTNA</name>
<feature type="transmembrane region" description="Helical" evidence="2">
    <location>
        <begin position="21"/>
        <end position="41"/>
    </location>
</feature>
<reference evidence="3" key="1">
    <citation type="submission" date="2022-11" db="EMBL/GenBank/DDBJ databases">
        <title>Dental biofilm bacteria. Genome sequencing and assembly.</title>
        <authorList>
            <person name="Robertsson C."/>
        </authorList>
    </citation>
    <scope>NUCLEOTIDE SEQUENCE</scope>
    <source>
        <strain evidence="3">CW</strain>
    </source>
</reference>
<feature type="region of interest" description="Disordered" evidence="1">
    <location>
        <begin position="63"/>
        <end position="90"/>
    </location>
</feature>
<dbReference type="AlphaFoldDB" id="A0AA47FGT6"/>
<gene>
    <name evidence="3" type="ORF">OFA60_13295</name>
</gene>
<dbReference type="RefSeq" id="WP_268398674.1">
    <property type="nucleotide sequence ID" value="NZ_CP113787.1"/>
</dbReference>
<proteinExistence type="predicted"/>
<keyword evidence="2" id="KW-0472">Membrane</keyword>
<evidence type="ECO:0000256" key="1">
    <source>
        <dbReference type="SAM" id="MobiDB-lite"/>
    </source>
</evidence>
<protein>
    <submittedName>
        <fullName evidence="3">Uncharacterized protein</fullName>
    </submittedName>
</protein>
<sequence length="456" mass="47485">MMLLNSNVERSRRPMERGATAIDYAGIVLLVASLVLALIMVTPGVGDAIACKLSSAISRISGQNDWKCDSDQSKKSDKHKPKEACTLNQRSRSASGSVAVGAGVEVNGSLVIETMSDGTYKITDTRGAKVGVPEVGAGGGGGVKVTVDGQDYGAYAAASASMTVGGETGKVYVAKSEEEKNRYVEYLTRNAASDVGGIPAKTANGAYNLVDEYVLGNEPPKPTEYYIELGGEGTASASAAQAAGGAQASGSASSAVGMKINTEENTVTTYYKVKFDGSGEAGALNSGLEIEAGGEGMVAVTVDADNPEKILNLSATGSAAVNGGGKLPPTMHDQEEKGRVKLGREWTASVDLNSAETKKIAVDFMESVGISAPSDGRSRGEHVSDATNTFLKAAEERGVMTTQDLERDTSTYGVEASGKEIVGVGFNVLYSDQEVKKSNGHYYDNETGKWEKWEGC</sequence>
<keyword evidence="2" id="KW-0812">Transmembrane</keyword>
<accession>A0AA47FGT6</accession>
<evidence type="ECO:0000313" key="3">
    <source>
        <dbReference type="EMBL" id="WAL42986.1"/>
    </source>
</evidence>
<dbReference type="Proteomes" id="UP001163127">
    <property type="component" value="Chromosome"/>
</dbReference>
<evidence type="ECO:0000313" key="4">
    <source>
        <dbReference type="Proteomes" id="UP001163127"/>
    </source>
</evidence>
<dbReference type="EMBL" id="CP113787">
    <property type="protein sequence ID" value="WAL42986.1"/>
    <property type="molecule type" value="Genomic_DNA"/>
</dbReference>